<sequence>MDPSSSSSSNKWKRDLDCYDEPRYKKPKYDVFVNYVFEDIGKRFASHLKGALGREGFTICDHTMLPLGQDESSELLKAIDDSQIYLVLISPKYPFSKECLDELVCIMESYPKFKKRKVLPVFFDVEPSHVRNQQGSFLEAFQGHEKNVDPERVQIWRQALKEAGDKSGLNLKDCRDEEKLIRKIIKDVRNMQNPQQLCYVEHPVGIDSRAQDIISALRLTDQACSIVAVLGISGSGKTTIVKAVYDKIAADFDVSCFIENIDGLYTGQNWEVKLQRDAIYRLTAGKKKFKGSDRVAKLIKLLSGQKVLLILDDVYEFKQLQALSIHLASFHDGSRIIVTTRNKLSLSNLPHTPYTIRLLDTIESFELFTRLIGKGEPLNKKFVDGIVQCAGGLPLVLEV</sequence>
<dbReference type="Pfam" id="PF00931">
    <property type="entry name" value="NB-ARC"/>
    <property type="match status" value="1"/>
</dbReference>
<dbReference type="SUPFAM" id="SSF52540">
    <property type="entry name" value="P-loop containing nucleoside triphosphate hydrolases"/>
    <property type="match status" value="1"/>
</dbReference>
<keyword evidence="3" id="KW-1185">Reference proteome</keyword>
<gene>
    <name evidence="2" type="ORF">CTI12_AA519040</name>
</gene>
<evidence type="ECO:0000259" key="1">
    <source>
        <dbReference type="PROSITE" id="PS50104"/>
    </source>
</evidence>
<dbReference type="GO" id="GO:0006952">
    <property type="term" value="P:defense response"/>
    <property type="evidence" value="ECO:0007669"/>
    <property type="project" value="InterPro"/>
</dbReference>
<name>A0A2U1L6X8_ARTAN</name>
<dbReference type="InterPro" id="IPR000157">
    <property type="entry name" value="TIR_dom"/>
</dbReference>
<dbReference type="InterPro" id="IPR044974">
    <property type="entry name" value="Disease_R_plants"/>
</dbReference>
<dbReference type="PANTHER" id="PTHR11017">
    <property type="entry name" value="LEUCINE-RICH REPEAT-CONTAINING PROTEIN"/>
    <property type="match status" value="1"/>
</dbReference>
<dbReference type="InterPro" id="IPR027417">
    <property type="entry name" value="P-loop_NTPase"/>
</dbReference>
<dbReference type="InterPro" id="IPR035897">
    <property type="entry name" value="Toll_tir_struct_dom_sf"/>
</dbReference>
<dbReference type="PROSITE" id="PS50104">
    <property type="entry name" value="TIR"/>
    <property type="match status" value="1"/>
</dbReference>
<evidence type="ECO:0000313" key="2">
    <source>
        <dbReference type="EMBL" id="PWA44742.1"/>
    </source>
</evidence>
<dbReference type="AlphaFoldDB" id="A0A2U1L6X8"/>
<accession>A0A2U1L6X8</accession>
<dbReference type="Proteomes" id="UP000245207">
    <property type="component" value="Unassembled WGS sequence"/>
</dbReference>
<organism evidence="2 3">
    <name type="scientific">Artemisia annua</name>
    <name type="common">Sweet wormwood</name>
    <dbReference type="NCBI Taxonomy" id="35608"/>
    <lineage>
        <taxon>Eukaryota</taxon>
        <taxon>Viridiplantae</taxon>
        <taxon>Streptophyta</taxon>
        <taxon>Embryophyta</taxon>
        <taxon>Tracheophyta</taxon>
        <taxon>Spermatophyta</taxon>
        <taxon>Magnoliopsida</taxon>
        <taxon>eudicotyledons</taxon>
        <taxon>Gunneridae</taxon>
        <taxon>Pentapetalae</taxon>
        <taxon>asterids</taxon>
        <taxon>campanulids</taxon>
        <taxon>Asterales</taxon>
        <taxon>Asteraceae</taxon>
        <taxon>Asteroideae</taxon>
        <taxon>Anthemideae</taxon>
        <taxon>Artemisiinae</taxon>
        <taxon>Artemisia</taxon>
    </lineage>
</organism>
<dbReference type="SMART" id="SM00255">
    <property type="entry name" value="TIR"/>
    <property type="match status" value="1"/>
</dbReference>
<feature type="domain" description="TIR" evidence="1">
    <location>
        <begin position="27"/>
        <end position="192"/>
    </location>
</feature>
<proteinExistence type="predicted"/>
<evidence type="ECO:0000313" key="3">
    <source>
        <dbReference type="Proteomes" id="UP000245207"/>
    </source>
</evidence>
<dbReference type="OrthoDB" id="6019866at2759"/>
<dbReference type="Gene3D" id="3.40.50.10140">
    <property type="entry name" value="Toll/interleukin-1 receptor homology (TIR) domain"/>
    <property type="match status" value="1"/>
</dbReference>
<dbReference type="GO" id="GO:0007165">
    <property type="term" value="P:signal transduction"/>
    <property type="evidence" value="ECO:0007669"/>
    <property type="project" value="InterPro"/>
</dbReference>
<dbReference type="STRING" id="35608.A0A2U1L6X8"/>
<dbReference type="SUPFAM" id="SSF52200">
    <property type="entry name" value="Toll/Interleukin receptor TIR domain"/>
    <property type="match status" value="1"/>
</dbReference>
<dbReference type="PANTHER" id="PTHR11017:SF385">
    <property type="entry name" value="DISEASE RESISTANCE PROTEIN (TIR-NBS-LRR CLASS)-RELATED"/>
    <property type="match status" value="1"/>
</dbReference>
<reference evidence="2 3" key="1">
    <citation type="journal article" date="2018" name="Mol. Plant">
        <title>The genome of Artemisia annua provides insight into the evolution of Asteraceae family and artemisinin biosynthesis.</title>
        <authorList>
            <person name="Shen Q."/>
            <person name="Zhang L."/>
            <person name="Liao Z."/>
            <person name="Wang S."/>
            <person name="Yan T."/>
            <person name="Shi P."/>
            <person name="Liu M."/>
            <person name="Fu X."/>
            <person name="Pan Q."/>
            <person name="Wang Y."/>
            <person name="Lv Z."/>
            <person name="Lu X."/>
            <person name="Zhang F."/>
            <person name="Jiang W."/>
            <person name="Ma Y."/>
            <person name="Chen M."/>
            <person name="Hao X."/>
            <person name="Li L."/>
            <person name="Tang Y."/>
            <person name="Lv G."/>
            <person name="Zhou Y."/>
            <person name="Sun X."/>
            <person name="Brodelius P.E."/>
            <person name="Rose J.K.C."/>
            <person name="Tang K."/>
        </authorList>
    </citation>
    <scope>NUCLEOTIDE SEQUENCE [LARGE SCALE GENOMIC DNA]</scope>
    <source>
        <strain evidence="3">cv. Huhao1</strain>
        <tissue evidence="2">Leaf</tissue>
    </source>
</reference>
<protein>
    <recommendedName>
        <fullName evidence="1">TIR domain-containing protein</fullName>
    </recommendedName>
</protein>
<comment type="caution">
    <text evidence="2">The sequence shown here is derived from an EMBL/GenBank/DDBJ whole genome shotgun (WGS) entry which is preliminary data.</text>
</comment>
<dbReference type="Pfam" id="PF01582">
    <property type="entry name" value="TIR"/>
    <property type="match status" value="1"/>
</dbReference>
<dbReference type="PRINTS" id="PR00364">
    <property type="entry name" value="DISEASERSIST"/>
</dbReference>
<dbReference type="Gene3D" id="3.40.50.300">
    <property type="entry name" value="P-loop containing nucleotide triphosphate hydrolases"/>
    <property type="match status" value="1"/>
</dbReference>
<dbReference type="EMBL" id="PKPP01011115">
    <property type="protein sequence ID" value="PWA44742.1"/>
    <property type="molecule type" value="Genomic_DNA"/>
</dbReference>
<dbReference type="GO" id="GO:0043531">
    <property type="term" value="F:ADP binding"/>
    <property type="evidence" value="ECO:0007669"/>
    <property type="project" value="InterPro"/>
</dbReference>
<dbReference type="InterPro" id="IPR002182">
    <property type="entry name" value="NB-ARC"/>
</dbReference>